<dbReference type="Proteomes" id="UP001283361">
    <property type="component" value="Unassembled WGS sequence"/>
</dbReference>
<organism evidence="1 2">
    <name type="scientific">Elysia crispata</name>
    <name type="common">lettuce slug</name>
    <dbReference type="NCBI Taxonomy" id="231223"/>
    <lineage>
        <taxon>Eukaryota</taxon>
        <taxon>Metazoa</taxon>
        <taxon>Spiralia</taxon>
        <taxon>Lophotrochozoa</taxon>
        <taxon>Mollusca</taxon>
        <taxon>Gastropoda</taxon>
        <taxon>Heterobranchia</taxon>
        <taxon>Euthyneura</taxon>
        <taxon>Panpulmonata</taxon>
        <taxon>Sacoglossa</taxon>
        <taxon>Placobranchoidea</taxon>
        <taxon>Plakobranchidae</taxon>
        <taxon>Elysia</taxon>
    </lineage>
</organism>
<name>A0AAE0YHE8_9GAST</name>
<evidence type="ECO:0000313" key="2">
    <source>
        <dbReference type="Proteomes" id="UP001283361"/>
    </source>
</evidence>
<reference evidence="1" key="1">
    <citation type="journal article" date="2023" name="G3 (Bethesda)">
        <title>A reference genome for the long-term kleptoplast-retaining sea slug Elysia crispata morphotype clarki.</title>
        <authorList>
            <person name="Eastman K.E."/>
            <person name="Pendleton A.L."/>
            <person name="Shaikh M.A."/>
            <person name="Suttiyut T."/>
            <person name="Ogas R."/>
            <person name="Tomko P."/>
            <person name="Gavelis G."/>
            <person name="Widhalm J.R."/>
            <person name="Wisecaver J.H."/>
        </authorList>
    </citation>
    <scope>NUCLEOTIDE SEQUENCE</scope>
    <source>
        <strain evidence="1">ECLA1</strain>
    </source>
</reference>
<comment type="caution">
    <text evidence="1">The sequence shown here is derived from an EMBL/GenBank/DDBJ whole genome shotgun (WGS) entry which is preliminary data.</text>
</comment>
<keyword evidence="2" id="KW-1185">Reference proteome</keyword>
<dbReference type="AlphaFoldDB" id="A0AAE0YHE8"/>
<evidence type="ECO:0000313" key="1">
    <source>
        <dbReference type="EMBL" id="KAK3745044.1"/>
    </source>
</evidence>
<protein>
    <submittedName>
        <fullName evidence="1">Uncharacterized protein</fullName>
    </submittedName>
</protein>
<proteinExistence type="predicted"/>
<sequence length="151" mass="16975">MIRQGDSQFLWMGQSALASQASFPSVCLPEIPKGGQIRSDTLCRTRRFTKHKIKVGKKPFCRSATVTVPYVTPEQFRKMLTLDTGESTARDGLSCTLMLLPKGFLVSFNGVDCAFVYHSRLLDQAKQLKKSYKYLNVQVPQELPSEVQVVK</sequence>
<accession>A0AAE0YHE8</accession>
<dbReference type="EMBL" id="JAWDGP010006239">
    <property type="protein sequence ID" value="KAK3745044.1"/>
    <property type="molecule type" value="Genomic_DNA"/>
</dbReference>
<gene>
    <name evidence="1" type="ORF">RRG08_037659</name>
</gene>